<gene>
    <name evidence="5" type="ordered locus">Gobs_0433</name>
</gene>
<dbReference type="OrthoDB" id="2472181at2"/>
<keyword evidence="2" id="KW-0597">Phosphoprotein</keyword>
<keyword evidence="5" id="KW-0436">Ligase</keyword>
<organism evidence="5 6">
    <name type="scientific">Geodermatophilus obscurus (strain ATCC 25078 / DSM 43160 / JCM 3152 / CCUG 61914 / KCC A-0152 / KCTC 9177 / NBRC 13315 / NRRL B-3577 / G-20)</name>
    <dbReference type="NCBI Taxonomy" id="526225"/>
    <lineage>
        <taxon>Bacteria</taxon>
        <taxon>Bacillati</taxon>
        <taxon>Actinomycetota</taxon>
        <taxon>Actinomycetes</taxon>
        <taxon>Geodermatophilales</taxon>
        <taxon>Geodermatophilaceae</taxon>
        <taxon>Geodermatophilus</taxon>
    </lineage>
</organism>
<dbReference type="InterPro" id="IPR009081">
    <property type="entry name" value="PP-bd_ACP"/>
</dbReference>
<feature type="domain" description="Carrier" evidence="4">
    <location>
        <begin position="526"/>
        <end position="601"/>
    </location>
</feature>
<dbReference type="SMART" id="SM00823">
    <property type="entry name" value="PKS_PP"/>
    <property type="match status" value="1"/>
</dbReference>
<name>D2S5Z8_GEOOG</name>
<dbReference type="InterPro" id="IPR025110">
    <property type="entry name" value="AMP-bd_C"/>
</dbReference>
<dbReference type="PROSITE" id="PS50075">
    <property type="entry name" value="CARRIER"/>
    <property type="match status" value="1"/>
</dbReference>
<dbReference type="SUPFAM" id="SSF47336">
    <property type="entry name" value="ACP-like"/>
    <property type="match status" value="1"/>
</dbReference>
<dbReference type="STRING" id="526225.Gobs_0433"/>
<dbReference type="InterPro" id="IPR036736">
    <property type="entry name" value="ACP-like_sf"/>
</dbReference>
<dbReference type="Pfam" id="PF13193">
    <property type="entry name" value="AMP-binding_C"/>
    <property type="match status" value="1"/>
</dbReference>
<evidence type="ECO:0000259" key="4">
    <source>
        <dbReference type="PROSITE" id="PS50075"/>
    </source>
</evidence>
<reference evidence="6" key="2">
    <citation type="submission" date="2010-01" db="EMBL/GenBank/DDBJ databases">
        <title>The complete genome of Geodermatophilus obscurus DSM 43160.</title>
        <authorList>
            <consortium name="US DOE Joint Genome Institute (JGI-PGF)"/>
            <person name="Lucas S."/>
            <person name="Copeland A."/>
            <person name="Lapidus A."/>
            <person name="Glavina del Rio T."/>
            <person name="Dalin E."/>
            <person name="Tice H."/>
            <person name="Bruce D."/>
            <person name="Goodwin L."/>
            <person name="Pitluck S."/>
            <person name="Kyrpides N."/>
            <person name="Mavromatis K."/>
            <person name="Ivanova N."/>
            <person name="Munk A.C."/>
            <person name="Brettin T."/>
            <person name="Detter J.C."/>
            <person name="Han C."/>
            <person name="Larimer F."/>
            <person name="Land M."/>
            <person name="Hauser L."/>
            <person name="Markowitz V."/>
            <person name="Cheng J.-F."/>
            <person name="Hugenholtz P."/>
            <person name="Woyke T."/>
            <person name="Wu D."/>
            <person name="Jando M."/>
            <person name="Schneider S."/>
            <person name="Klenk H.-P."/>
            <person name="Eisen J.A."/>
        </authorList>
    </citation>
    <scope>NUCLEOTIDE SEQUENCE [LARGE SCALE GENOMIC DNA]</scope>
    <source>
        <strain evidence="6">ATCC 25078 / DSM 43160 / JCM 3152 / KCC A-0152 / KCTC 9177 / NBRC 13315 / NRRL B-3577 / G-20</strain>
    </source>
</reference>
<dbReference type="RefSeq" id="WP_012946656.1">
    <property type="nucleotide sequence ID" value="NC_013757.1"/>
</dbReference>
<keyword evidence="6" id="KW-1185">Reference proteome</keyword>
<dbReference type="GO" id="GO:0031177">
    <property type="term" value="F:phosphopantetheine binding"/>
    <property type="evidence" value="ECO:0007669"/>
    <property type="project" value="InterPro"/>
</dbReference>
<dbReference type="GO" id="GO:0043041">
    <property type="term" value="P:amino acid activation for nonribosomal peptide biosynthetic process"/>
    <property type="evidence" value="ECO:0007669"/>
    <property type="project" value="TreeGrafter"/>
</dbReference>
<dbReference type="HOGENOM" id="CLU_000022_2_12_11"/>
<evidence type="ECO:0000256" key="3">
    <source>
        <dbReference type="SAM" id="MobiDB-lite"/>
    </source>
</evidence>
<dbReference type="InterPro" id="IPR042099">
    <property type="entry name" value="ANL_N_sf"/>
</dbReference>
<reference evidence="5 6" key="1">
    <citation type="journal article" date="2010" name="Stand. Genomic Sci.">
        <title>Complete genome sequence of Geodermatophilus obscurus type strain (G-20).</title>
        <authorList>
            <person name="Ivanova N."/>
            <person name="Sikorski J."/>
            <person name="Jando M."/>
            <person name="Munk C."/>
            <person name="Lapidus A."/>
            <person name="Glavina Del Rio T."/>
            <person name="Copeland A."/>
            <person name="Tice H."/>
            <person name="Cheng J.-F."/>
            <person name="Lucas S."/>
            <person name="Chen F."/>
            <person name="Nolan M."/>
            <person name="Bruce D."/>
            <person name="Goodwin L."/>
            <person name="Pitluck S."/>
            <person name="Mavromatis K."/>
            <person name="Mikhailova N."/>
            <person name="Pati A."/>
            <person name="Chen A."/>
            <person name="Palaniappan K."/>
            <person name="Land M."/>
            <person name="Hauser L."/>
            <person name="Chang Y.-J."/>
            <person name="Jeffries C.D."/>
            <person name="Meincke L."/>
            <person name="Brettin T."/>
            <person name="Detter J.C."/>
            <person name="Detter J.C."/>
            <person name="Rohde M."/>
            <person name="Goeker M."/>
            <person name="Bristow J."/>
            <person name="Eisen J.A."/>
            <person name="Markowitz V."/>
            <person name="Hugenholtz P."/>
            <person name="Kyrpides N.C."/>
            <person name="Klenk H.-P."/>
        </authorList>
    </citation>
    <scope>NUCLEOTIDE SEQUENCE [LARGE SCALE GENOMIC DNA]</scope>
    <source>
        <strain evidence="6">ATCC 25078 / DSM 43160 / JCM 3152 / KCC A-0152 / KCTC 9177 / NBRC 13315 / NRRL B-3577 / G-20</strain>
    </source>
</reference>
<accession>D2S5Z8</accession>
<dbReference type="GO" id="GO:0005737">
    <property type="term" value="C:cytoplasm"/>
    <property type="evidence" value="ECO:0007669"/>
    <property type="project" value="TreeGrafter"/>
</dbReference>
<dbReference type="GO" id="GO:0044550">
    <property type="term" value="P:secondary metabolite biosynthetic process"/>
    <property type="evidence" value="ECO:0007669"/>
    <property type="project" value="TreeGrafter"/>
</dbReference>
<dbReference type="KEGG" id="gob:Gobs_0433"/>
<keyword evidence="1" id="KW-0596">Phosphopantetheine</keyword>
<dbReference type="InterPro" id="IPR020806">
    <property type="entry name" value="PKS_PP-bd"/>
</dbReference>
<dbReference type="PROSITE" id="PS00455">
    <property type="entry name" value="AMP_BINDING"/>
    <property type="match status" value="1"/>
</dbReference>
<evidence type="ECO:0000313" key="5">
    <source>
        <dbReference type="EMBL" id="ADB73215.1"/>
    </source>
</evidence>
<dbReference type="GO" id="GO:0016874">
    <property type="term" value="F:ligase activity"/>
    <property type="evidence" value="ECO:0007669"/>
    <property type="project" value="UniProtKB-KW"/>
</dbReference>
<dbReference type="Gene3D" id="1.10.1200.10">
    <property type="entry name" value="ACP-like"/>
    <property type="match status" value="1"/>
</dbReference>
<dbReference type="Gene3D" id="3.30.300.30">
    <property type="match status" value="1"/>
</dbReference>
<feature type="region of interest" description="Disordered" evidence="3">
    <location>
        <begin position="509"/>
        <end position="529"/>
    </location>
</feature>
<protein>
    <submittedName>
        <fullName evidence="5">AMP-dependent synthetase and ligase</fullName>
    </submittedName>
</protein>
<dbReference type="Pfam" id="PF00501">
    <property type="entry name" value="AMP-binding"/>
    <property type="match status" value="1"/>
</dbReference>
<evidence type="ECO:0000256" key="1">
    <source>
        <dbReference type="ARBA" id="ARBA00022450"/>
    </source>
</evidence>
<dbReference type="InterPro" id="IPR000873">
    <property type="entry name" value="AMP-dep_synth/lig_dom"/>
</dbReference>
<dbReference type="InterPro" id="IPR045851">
    <property type="entry name" value="AMP-bd_C_sf"/>
</dbReference>
<dbReference type="Pfam" id="PF00550">
    <property type="entry name" value="PP-binding"/>
    <property type="match status" value="1"/>
</dbReference>
<dbReference type="AlphaFoldDB" id="D2S5Z8"/>
<dbReference type="PANTHER" id="PTHR45527:SF1">
    <property type="entry name" value="FATTY ACID SYNTHASE"/>
    <property type="match status" value="1"/>
</dbReference>
<evidence type="ECO:0000256" key="2">
    <source>
        <dbReference type="ARBA" id="ARBA00022553"/>
    </source>
</evidence>
<dbReference type="InterPro" id="IPR020845">
    <property type="entry name" value="AMP-binding_CS"/>
</dbReference>
<dbReference type="Proteomes" id="UP000001382">
    <property type="component" value="Chromosome"/>
</dbReference>
<dbReference type="SUPFAM" id="SSF56801">
    <property type="entry name" value="Acetyl-CoA synthetase-like"/>
    <property type="match status" value="1"/>
</dbReference>
<dbReference type="PANTHER" id="PTHR45527">
    <property type="entry name" value="NONRIBOSOMAL PEPTIDE SYNTHETASE"/>
    <property type="match status" value="1"/>
</dbReference>
<dbReference type="eggNOG" id="COG1020">
    <property type="taxonomic scope" value="Bacteria"/>
</dbReference>
<evidence type="ECO:0000313" key="6">
    <source>
        <dbReference type="Proteomes" id="UP000001382"/>
    </source>
</evidence>
<proteinExistence type="predicted"/>
<dbReference type="Gene3D" id="3.40.50.12780">
    <property type="entry name" value="N-terminal domain of ligase-like"/>
    <property type="match status" value="1"/>
</dbReference>
<dbReference type="EMBL" id="CP001867">
    <property type="protein sequence ID" value="ADB73215.1"/>
    <property type="molecule type" value="Genomic_DNA"/>
</dbReference>
<sequence>MSAATTSEGVPPLVMPGPYTSVAERLREVSDHLADRPAVVAADGDLTYRELQQHVDAVVRALAALPVVDGDGTRQPIGLLAEQGSASVVAMLGIMAAGHPCVLLDVLLPPARLGVVTERAGVTVVLADDERRDVAAGLPGVGTVADLVPSDDATSDIPAPAITLDDPASLVFTSGSTGLPKGVVWTQRTSLAIGHTSRVTLRATPEDRMALVVPQAFAVGQLMILAALLNGATLCVRDPRIHGIRDLAEWLDATRVTILSCTPSLLRAIHGALPEGHVLETVRMVTTAGEKVYGNDVTDFRTHLRLGASFLNWMGSSETEALTGFEIRPEDPVPDGAVPIGRAVPLRDLAILGPDEEPVPAGEVGVLYATSAYFSAGYWRDPAATAVRFRAEPDGRTRYCTGDRARMSADGLVEILGRADDSVKIRGYLVEPGEVEVALRALPAVVDAVVRGVGVDDETRLVAWVVPDPHRPRPTEAALRSDVGRALPDWMVPRDVVFLPELPRNERGKVDVGALPPPPERRETAAPETETEVALAGIWEPILKTEGIGREDSFTALGGESLAIEEMLAAVEQQYRLRLAADDLIDHPTLAEFAAFVDSRRSSGLAGRLAAVTPRLEAAGKAVGGLLRGRNRRS</sequence>